<dbReference type="GO" id="GO:0000155">
    <property type="term" value="F:phosphorelay sensor kinase activity"/>
    <property type="evidence" value="ECO:0007669"/>
    <property type="project" value="InterPro"/>
</dbReference>
<dbReference type="OrthoDB" id="234177at2157"/>
<accession>A0A2I8VI91</accession>
<keyword evidence="2" id="KW-0418">Kinase</keyword>
<organism evidence="2 3">
    <name type="scientific">Salinigranum rubrum</name>
    <dbReference type="NCBI Taxonomy" id="755307"/>
    <lineage>
        <taxon>Archaea</taxon>
        <taxon>Methanobacteriati</taxon>
        <taxon>Methanobacteriota</taxon>
        <taxon>Stenosarchaea group</taxon>
        <taxon>Halobacteria</taxon>
        <taxon>Halobacteriales</taxon>
        <taxon>Haloferacaceae</taxon>
        <taxon>Salinigranum</taxon>
    </lineage>
</organism>
<dbReference type="EMBL" id="CP026309">
    <property type="protein sequence ID" value="AUV81641.1"/>
    <property type="molecule type" value="Genomic_DNA"/>
</dbReference>
<keyword evidence="2" id="KW-0808">Transferase</keyword>
<dbReference type="GO" id="GO:0005524">
    <property type="term" value="F:ATP binding"/>
    <property type="evidence" value="ECO:0007669"/>
    <property type="project" value="InterPro"/>
</dbReference>
<protein>
    <submittedName>
        <fullName evidence="2">Serine/threonine protein kinase</fullName>
    </submittedName>
</protein>
<keyword evidence="3" id="KW-1185">Reference proteome</keyword>
<evidence type="ECO:0000259" key="1">
    <source>
        <dbReference type="Pfam" id="PF07475"/>
    </source>
</evidence>
<dbReference type="Proteomes" id="UP000236584">
    <property type="component" value="Chromosome"/>
</dbReference>
<dbReference type="Pfam" id="PF07475">
    <property type="entry name" value="Hpr_kinase_C"/>
    <property type="match status" value="1"/>
</dbReference>
<dbReference type="AlphaFoldDB" id="A0A2I8VI91"/>
<feature type="domain" description="HPr kinase/phosphorylase C-terminal" evidence="1">
    <location>
        <begin position="114"/>
        <end position="163"/>
    </location>
</feature>
<keyword evidence="2" id="KW-0723">Serine/threonine-protein kinase</keyword>
<dbReference type="GO" id="GO:0004674">
    <property type="term" value="F:protein serine/threonine kinase activity"/>
    <property type="evidence" value="ECO:0007669"/>
    <property type="project" value="UniProtKB-KW"/>
</dbReference>
<gene>
    <name evidence="2" type="ORF">C2R22_08225</name>
</gene>
<dbReference type="InterPro" id="IPR011104">
    <property type="entry name" value="Hpr_kin/Pase_C"/>
</dbReference>
<dbReference type="InterPro" id="IPR027417">
    <property type="entry name" value="P-loop_NTPase"/>
</dbReference>
<dbReference type="GO" id="GO:0006109">
    <property type="term" value="P:regulation of carbohydrate metabolic process"/>
    <property type="evidence" value="ECO:0007669"/>
    <property type="project" value="InterPro"/>
</dbReference>
<evidence type="ECO:0000313" key="3">
    <source>
        <dbReference type="Proteomes" id="UP000236584"/>
    </source>
</evidence>
<sequence>MTASGSPSRYTAFGLSVASALPLPELPPGPSDTEPDVTVELGTVPGELGEDGRPRLVFDDPREFTLVYPACRVRVSDGVSIVVDPAEGARERDVRWIVLGSAFNFLLHQRGHLVLHGSTVGVDGVAVAFVGASGAGKSTLAAAFVDAGHRALADDIVAVRVTETGPLVRPGFASLKLDDDAAAYLADGLAPVADGGTAAHTEQRPTNTERFYRARDGDSAELPLGAVYRVLDGDELSITPLPPAAAAIELARNAYTIGTHGRREEASLALDRSVAVASAVPVARLERPREFESLGDVVRAVEDELGRERGQ</sequence>
<dbReference type="RefSeq" id="WP_103425329.1">
    <property type="nucleotide sequence ID" value="NZ_CP026309.1"/>
</dbReference>
<dbReference type="GeneID" id="35592069"/>
<dbReference type="Gene3D" id="3.40.50.300">
    <property type="entry name" value="P-loop containing nucleotide triphosphate hydrolases"/>
    <property type="match status" value="1"/>
</dbReference>
<dbReference type="SUPFAM" id="SSF53795">
    <property type="entry name" value="PEP carboxykinase-like"/>
    <property type="match status" value="1"/>
</dbReference>
<proteinExistence type="predicted"/>
<evidence type="ECO:0000313" key="2">
    <source>
        <dbReference type="EMBL" id="AUV81641.1"/>
    </source>
</evidence>
<dbReference type="KEGG" id="srub:C2R22_08225"/>
<reference evidence="2 3" key="1">
    <citation type="submission" date="2018-01" db="EMBL/GenBank/DDBJ databases">
        <title>Complete genome sequence of Salinigranum rubrum GX10T, an extremely halophilic archaeon isolated from a marine solar saltern.</title>
        <authorList>
            <person name="Han S."/>
        </authorList>
    </citation>
    <scope>NUCLEOTIDE SEQUENCE [LARGE SCALE GENOMIC DNA]</scope>
    <source>
        <strain evidence="2 3">GX10</strain>
    </source>
</reference>
<name>A0A2I8VI91_9EURY</name>